<keyword evidence="2" id="KW-0808">Transferase</keyword>
<dbReference type="NCBIfam" id="TIGR03570">
    <property type="entry name" value="NeuD_NnaD"/>
    <property type="match status" value="1"/>
</dbReference>
<evidence type="ECO:0000313" key="6">
    <source>
        <dbReference type="Proteomes" id="UP001234343"/>
    </source>
</evidence>
<comment type="caution">
    <text evidence="5">The sequence shown here is derived from an EMBL/GenBank/DDBJ whole genome shotgun (WGS) entry which is preliminary data.</text>
</comment>
<dbReference type="Gene3D" id="3.40.50.20">
    <property type="match status" value="1"/>
</dbReference>
<protein>
    <submittedName>
        <fullName evidence="5">Acetyltransferase</fullName>
    </submittedName>
</protein>
<dbReference type="Pfam" id="PF17836">
    <property type="entry name" value="PglD_N"/>
    <property type="match status" value="1"/>
</dbReference>
<organism evidence="5 6">
    <name type="scientific">Alteromonas arenosi</name>
    <dbReference type="NCBI Taxonomy" id="3055817"/>
    <lineage>
        <taxon>Bacteria</taxon>
        <taxon>Pseudomonadati</taxon>
        <taxon>Pseudomonadota</taxon>
        <taxon>Gammaproteobacteria</taxon>
        <taxon>Alteromonadales</taxon>
        <taxon>Alteromonadaceae</taxon>
        <taxon>Alteromonas/Salinimonas group</taxon>
        <taxon>Alteromonas</taxon>
    </lineage>
</organism>
<dbReference type="EMBL" id="JAUCBP010000010">
    <property type="protein sequence ID" value="MDM7861410.1"/>
    <property type="molecule type" value="Genomic_DNA"/>
</dbReference>
<feature type="domain" description="PglD N-terminal" evidence="4">
    <location>
        <begin position="7"/>
        <end position="83"/>
    </location>
</feature>
<gene>
    <name evidence="5" type="ORF">QTP81_12460</name>
</gene>
<dbReference type="InterPro" id="IPR050179">
    <property type="entry name" value="Trans_hexapeptide_repeat"/>
</dbReference>
<dbReference type="RefSeq" id="WP_289365894.1">
    <property type="nucleotide sequence ID" value="NZ_JAUCBP010000010.1"/>
</dbReference>
<dbReference type="CDD" id="cd03360">
    <property type="entry name" value="LbH_AT_putative"/>
    <property type="match status" value="1"/>
</dbReference>
<dbReference type="Gene3D" id="2.160.10.10">
    <property type="entry name" value="Hexapeptide repeat proteins"/>
    <property type="match status" value="1"/>
</dbReference>
<evidence type="ECO:0000313" key="5">
    <source>
        <dbReference type="EMBL" id="MDM7861410.1"/>
    </source>
</evidence>
<dbReference type="PROSITE" id="PS00101">
    <property type="entry name" value="HEXAPEP_TRANSFERASES"/>
    <property type="match status" value="1"/>
</dbReference>
<dbReference type="PANTHER" id="PTHR43300:SF7">
    <property type="entry name" value="UDP-N-ACETYLBACILLOSAMINE N-ACETYLTRANSFERASE"/>
    <property type="match status" value="1"/>
</dbReference>
<dbReference type="InterPro" id="IPR041561">
    <property type="entry name" value="PglD_N"/>
</dbReference>
<evidence type="ECO:0000256" key="3">
    <source>
        <dbReference type="ARBA" id="ARBA00022737"/>
    </source>
</evidence>
<evidence type="ECO:0000259" key="4">
    <source>
        <dbReference type="Pfam" id="PF17836"/>
    </source>
</evidence>
<accession>A0ABT7SZ05</accession>
<dbReference type="PANTHER" id="PTHR43300">
    <property type="entry name" value="ACETYLTRANSFERASE"/>
    <property type="match status" value="1"/>
</dbReference>
<evidence type="ECO:0000256" key="2">
    <source>
        <dbReference type="ARBA" id="ARBA00022679"/>
    </source>
</evidence>
<sequence>MATTKPKLRIVGAGGHAKVVADCAEQLGYKDIGMLDDNYPATQACEHWPVVGTSSQITELNDAHTHWFVAIGNNAVRAKLQAQLLALGCTLTTLVHPSAVIGGNVSIGAGTLVLANAVVNAFSRIGQGSILNTACSIDHDGDIGDFVHIAPGVRLAGAVRVKQKTFIGIGSCVIQQITIGSEVTVGAGSTVIRDIPDQARVAGNPARALQQK</sequence>
<dbReference type="InterPro" id="IPR011004">
    <property type="entry name" value="Trimer_LpxA-like_sf"/>
</dbReference>
<dbReference type="Proteomes" id="UP001234343">
    <property type="component" value="Unassembled WGS sequence"/>
</dbReference>
<dbReference type="InterPro" id="IPR020019">
    <property type="entry name" value="AcTrfase_PglD-like"/>
</dbReference>
<keyword evidence="6" id="KW-1185">Reference proteome</keyword>
<proteinExistence type="inferred from homology"/>
<keyword evidence="3" id="KW-0677">Repeat</keyword>
<name>A0ABT7SZ05_9ALTE</name>
<reference evidence="5 6" key="1">
    <citation type="submission" date="2023-06" db="EMBL/GenBank/DDBJ databases">
        <title>Alteromonas sp. ASW11-36 isolated from intertidal sand.</title>
        <authorList>
            <person name="Li Y."/>
        </authorList>
    </citation>
    <scope>NUCLEOTIDE SEQUENCE [LARGE SCALE GENOMIC DNA]</scope>
    <source>
        <strain evidence="5 6">ASW11-36</strain>
    </source>
</reference>
<dbReference type="SUPFAM" id="SSF51161">
    <property type="entry name" value="Trimeric LpxA-like enzymes"/>
    <property type="match status" value="1"/>
</dbReference>
<comment type="similarity">
    <text evidence="1">Belongs to the transferase hexapeptide repeat family.</text>
</comment>
<dbReference type="InterPro" id="IPR018357">
    <property type="entry name" value="Hexapep_transf_CS"/>
</dbReference>
<evidence type="ECO:0000256" key="1">
    <source>
        <dbReference type="ARBA" id="ARBA00007274"/>
    </source>
</evidence>